<comment type="cofactor">
    <cofactor evidence="1">
        <name>Mn(2+)</name>
        <dbReference type="ChEBI" id="CHEBI:29035"/>
    </cofactor>
</comment>
<feature type="compositionally biased region" description="Polar residues" evidence="8">
    <location>
        <begin position="387"/>
        <end position="408"/>
    </location>
</feature>
<comment type="subcellular location">
    <subcellularLocation>
        <location evidence="3">Cytoplasm</location>
    </subcellularLocation>
</comment>
<feature type="compositionally biased region" description="Polar residues" evidence="8">
    <location>
        <begin position="238"/>
        <end position="249"/>
    </location>
</feature>
<feature type="domain" description="Poly(A) RNA polymerase mitochondrial-like central palm" evidence="10">
    <location>
        <begin position="462"/>
        <end position="596"/>
    </location>
</feature>
<evidence type="ECO:0000256" key="6">
    <source>
        <dbReference type="ARBA" id="ARBA00022723"/>
    </source>
</evidence>
<evidence type="ECO:0000256" key="2">
    <source>
        <dbReference type="ARBA" id="ARBA00001946"/>
    </source>
</evidence>
<dbReference type="GO" id="GO:0046872">
    <property type="term" value="F:metal ion binding"/>
    <property type="evidence" value="ECO:0007669"/>
    <property type="project" value="UniProtKB-KW"/>
</dbReference>
<feature type="region of interest" description="Disordered" evidence="8">
    <location>
        <begin position="79"/>
        <end position="196"/>
    </location>
</feature>
<dbReference type="CDD" id="cd05402">
    <property type="entry name" value="NT_PAP_TUTase"/>
    <property type="match status" value="1"/>
</dbReference>
<evidence type="ECO:0000256" key="4">
    <source>
        <dbReference type="ARBA" id="ARBA00022490"/>
    </source>
</evidence>
<feature type="region of interest" description="Disordered" evidence="8">
    <location>
        <begin position="209"/>
        <end position="249"/>
    </location>
</feature>
<accession>A0AAV9I758</accession>
<protein>
    <recommendedName>
        <fullName evidence="13">Polynucleotide adenylyltransferase</fullName>
    </recommendedName>
</protein>
<gene>
    <name evidence="11" type="ORF">GAYE_PCTG10G0511</name>
</gene>
<feature type="compositionally biased region" description="Polar residues" evidence="8">
    <location>
        <begin position="332"/>
        <end position="358"/>
    </location>
</feature>
<dbReference type="Pfam" id="PF22600">
    <property type="entry name" value="MTPAP-like_central"/>
    <property type="match status" value="1"/>
</dbReference>
<feature type="compositionally biased region" description="Basic and acidic residues" evidence="8">
    <location>
        <begin position="112"/>
        <end position="145"/>
    </location>
</feature>
<feature type="compositionally biased region" description="Polar residues" evidence="8">
    <location>
        <begin position="169"/>
        <end position="191"/>
    </location>
</feature>
<comment type="cofactor">
    <cofactor evidence="2">
        <name>Mg(2+)</name>
        <dbReference type="ChEBI" id="CHEBI:18420"/>
    </cofactor>
</comment>
<dbReference type="Gene3D" id="1.10.1410.10">
    <property type="match status" value="1"/>
</dbReference>
<evidence type="ECO:0000259" key="9">
    <source>
        <dbReference type="Pfam" id="PF03828"/>
    </source>
</evidence>
<evidence type="ECO:0000313" key="11">
    <source>
        <dbReference type="EMBL" id="KAK4522621.1"/>
    </source>
</evidence>
<dbReference type="GO" id="GO:0016779">
    <property type="term" value="F:nucleotidyltransferase activity"/>
    <property type="evidence" value="ECO:0007669"/>
    <property type="project" value="TreeGrafter"/>
</dbReference>
<evidence type="ECO:0000256" key="5">
    <source>
        <dbReference type="ARBA" id="ARBA00022679"/>
    </source>
</evidence>
<feature type="domain" description="PAP-associated" evidence="9">
    <location>
        <begin position="695"/>
        <end position="734"/>
    </location>
</feature>
<proteinExistence type="predicted"/>
<dbReference type="InterPro" id="IPR043519">
    <property type="entry name" value="NT_sf"/>
</dbReference>
<feature type="region of interest" description="Disordered" evidence="8">
    <location>
        <begin position="297"/>
        <end position="410"/>
    </location>
</feature>
<keyword evidence="4" id="KW-0963">Cytoplasm</keyword>
<dbReference type="SUPFAM" id="SSF81301">
    <property type="entry name" value="Nucleotidyltransferase"/>
    <property type="match status" value="1"/>
</dbReference>
<name>A0AAV9I758_9RHOD</name>
<keyword evidence="12" id="KW-1185">Reference proteome</keyword>
<evidence type="ECO:0000256" key="7">
    <source>
        <dbReference type="ARBA" id="ARBA00022842"/>
    </source>
</evidence>
<feature type="region of interest" description="Disordered" evidence="8">
    <location>
        <begin position="1"/>
        <end position="63"/>
    </location>
</feature>
<sequence>MRKENTRDGSALSEETVLSRKEELVTENDTILRHSSNKAVEPSPASETQETYKEGKLTVETGSPEEELVLNKLSQVAVSPKPGGAWAAGPPSSMIHETNYERDVTVSQNKNVTKDGKELTTEPSIDRKERYSTASRSKQENRYSKEQSQVNGSTKSSPVLPNLKETPARSFSTVERESISNGASVGTLNNSWPPPGLAPQPYSVMWPGAGHYTTTVSDNHERERNDDSEKEKEDVNSRSEVGSESSKYSPYLTNGYQTFQYPFHSYPSPFVPMQNMMVPPWFLYPYAPPMAIPRPPNVMVNNTHKNSNHHHNNNNNNNNLAPPSGYSYDGEQGSSKKSGHSSFQNVHKGNVSNGNATLEQQCEQKQEETEQRNKLPLRDNLSGHGGNTKSPKRVSTTNGKVTSPSMPTSPAPFGSFHGSFEKSQSMAAFYSPWPMMAPPFFWFPDPRMIDPYQTVTETALYVHQRIRPTRDESIRKASLFRHLYKLCQNEWKHCDLWMFGSSINSFGLRSGDLDMCLTVPSEDAIHRVTGEHLDERHIVNRLGVILRQAKMENVECRFRARVPIVKFHDPLTELSVDVCINNKLARHNSALLRTYASLDPRVQILGLLIKYWAKCRGINQPFTGTLSSYAYILLLIQFLQTRNRPLLPSLQQSVGGKICTTNDSIPQVIVDNCNVYFDTCITGYTSLLSSSNSDSVGLLLTEFFGFYAYSFDYSKHVVSIRCGRLLTREDKNWFIPPVDARIEESDEEDEHVNLENQLPVTSPSNSHSDVFPHDMDAMVVDKGESNEKDSLKAVSSGEENKHSSSSVLSPKMPVMNVFRMPKKHKRFKELHVFCIEDPFDTSHDIGRVVDEDSLEVLHEEFVRAYEIIRSTGNFLEVCRPYEGEK</sequence>
<feature type="compositionally biased region" description="Basic and acidic residues" evidence="8">
    <location>
        <begin position="362"/>
        <end position="377"/>
    </location>
</feature>
<keyword evidence="7" id="KW-0460">Magnesium</keyword>
<dbReference type="InterPro" id="IPR002058">
    <property type="entry name" value="PAP_assoc"/>
</dbReference>
<dbReference type="PANTHER" id="PTHR12271:SF40">
    <property type="entry name" value="POLY(A) RNA POLYMERASE GLD2"/>
    <property type="match status" value="1"/>
</dbReference>
<evidence type="ECO:0000256" key="1">
    <source>
        <dbReference type="ARBA" id="ARBA00001936"/>
    </source>
</evidence>
<feature type="compositionally biased region" description="Polar residues" evidence="8">
    <location>
        <begin position="27"/>
        <end position="38"/>
    </location>
</feature>
<feature type="compositionally biased region" description="Low complexity" evidence="8">
    <location>
        <begin position="79"/>
        <end position="93"/>
    </location>
</feature>
<evidence type="ECO:0000313" key="12">
    <source>
        <dbReference type="Proteomes" id="UP001300502"/>
    </source>
</evidence>
<feature type="compositionally biased region" description="Polar residues" evidence="8">
    <location>
        <begin position="146"/>
        <end position="159"/>
    </location>
</feature>
<dbReference type="PANTHER" id="PTHR12271">
    <property type="entry name" value="POLY A POLYMERASE CID PAP -RELATED"/>
    <property type="match status" value="1"/>
</dbReference>
<keyword evidence="5" id="KW-0808">Transferase</keyword>
<evidence type="ECO:0000259" key="10">
    <source>
        <dbReference type="Pfam" id="PF22600"/>
    </source>
</evidence>
<dbReference type="Proteomes" id="UP001300502">
    <property type="component" value="Unassembled WGS sequence"/>
</dbReference>
<organism evidence="11 12">
    <name type="scientific">Galdieria yellowstonensis</name>
    <dbReference type="NCBI Taxonomy" id="3028027"/>
    <lineage>
        <taxon>Eukaryota</taxon>
        <taxon>Rhodophyta</taxon>
        <taxon>Bangiophyceae</taxon>
        <taxon>Galdieriales</taxon>
        <taxon>Galdieriaceae</taxon>
        <taxon>Galdieria</taxon>
    </lineage>
</organism>
<dbReference type="SUPFAM" id="SSF81631">
    <property type="entry name" value="PAP/OAS1 substrate-binding domain"/>
    <property type="match status" value="1"/>
</dbReference>
<feature type="compositionally biased region" description="Basic and acidic residues" evidence="8">
    <location>
        <begin position="218"/>
        <end position="237"/>
    </location>
</feature>
<dbReference type="GO" id="GO:0005737">
    <property type="term" value="C:cytoplasm"/>
    <property type="evidence" value="ECO:0007669"/>
    <property type="project" value="UniProtKB-SubCell"/>
</dbReference>
<dbReference type="Pfam" id="PF03828">
    <property type="entry name" value="PAP_assoc"/>
    <property type="match status" value="1"/>
</dbReference>
<reference evidence="11 12" key="1">
    <citation type="submission" date="2022-07" db="EMBL/GenBank/DDBJ databases">
        <title>Genome-wide signatures of adaptation to extreme environments.</title>
        <authorList>
            <person name="Cho C.H."/>
            <person name="Yoon H.S."/>
        </authorList>
    </citation>
    <scope>NUCLEOTIDE SEQUENCE [LARGE SCALE GENOMIC DNA]</scope>
    <source>
        <strain evidence="11 12">108.79 E11</strain>
    </source>
</reference>
<dbReference type="Gene3D" id="3.30.460.10">
    <property type="entry name" value="Beta Polymerase, domain 2"/>
    <property type="match status" value="1"/>
</dbReference>
<evidence type="ECO:0000256" key="8">
    <source>
        <dbReference type="SAM" id="MobiDB-lite"/>
    </source>
</evidence>
<evidence type="ECO:0000256" key="3">
    <source>
        <dbReference type="ARBA" id="ARBA00004496"/>
    </source>
</evidence>
<dbReference type="EMBL" id="JANCYU010000006">
    <property type="protein sequence ID" value="KAK4522621.1"/>
    <property type="molecule type" value="Genomic_DNA"/>
</dbReference>
<dbReference type="AlphaFoldDB" id="A0AAV9I758"/>
<feature type="region of interest" description="Disordered" evidence="8">
    <location>
        <begin position="786"/>
        <end position="808"/>
    </location>
</feature>
<keyword evidence="6" id="KW-0479">Metal-binding</keyword>
<comment type="caution">
    <text evidence="11">The sequence shown here is derived from an EMBL/GenBank/DDBJ whole genome shotgun (WGS) entry which is preliminary data.</text>
</comment>
<evidence type="ECO:0008006" key="13">
    <source>
        <dbReference type="Google" id="ProtNLM"/>
    </source>
</evidence>
<dbReference type="InterPro" id="IPR054708">
    <property type="entry name" value="MTPAP-like_central"/>
</dbReference>
<dbReference type="GO" id="GO:0031123">
    <property type="term" value="P:RNA 3'-end processing"/>
    <property type="evidence" value="ECO:0007669"/>
    <property type="project" value="TreeGrafter"/>
</dbReference>